<comment type="similarity">
    <text evidence="1">Belongs to the short-chain dehydrogenases/reductases (SDR) family.</text>
</comment>
<dbReference type="InterPro" id="IPR002347">
    <property type="entry name" value="SDR_fam"/>
</dbReference>
<dbReference type="OMA" id="TETAACE"/>
<proteinExistence type="inferred from homology"/>
<dbReference type="FunFam" id="3.40.50.720:FF:000084">
    <property type="entry name" value="Short-chain dehydrogenase reductase"/>
    <property type="match status" value="1"/>
</dbReference>
<dbReference type="Pfam" id="PF13561">
    <property type="entry name" value="adh_short_C2"/>
    <property type="match status" value="1"/>
</dbReference>
<keyword evidence="4" id="KW-1185">Reference proteome</keyword>
<protein>
    <submittedName>
        <fullName evidence="3">Uncharacterized protein</fullName>
    </submittedName>
</protein>
<dbReference type="Gene3D" id="3.40.50.720">
    <property type="entry name" value="NAD(P)-binding Rossmann-like Domain"/>
    <property type="match status" value="1"/>
</dbReference>
<dbReference type="PRINTS" id="PR00081">
    <property type="entry name" value="GDHRDH"/>
</dbReference>
<dbReference type="PRINTS" id="PR00080">
    <property type="entry name" value="SDRFAMILY"/>
</dbReference>
<evidence type="ECO:0000313" key="4">
    <source>
        <dbReference type="Proteomes" id="UP000655225"/>
    </source>
</evidence>
<gene>
    <name evidence="3" type="ORF">HHK36_014682</name>
</gene>
<dbReference type="PANTHER" id="PTHR43180">
    <property type="entry name" value="3-OXOACYL-(ACYL-CARRIER-PROTEIN) REDUCTASE (AFU_ORTHOLOGUE AFUA_6G11210)"/>
    <property type="match status" value="1"/>
</dbReference>
<dbReference type="PANTHER" id="PTHR43180:SF42">
    <property type="entry name" value="SHORT-CHAIN DEHYDROGENASE REDUCTASE ATA1"/>
    <property type="match status" value="1"/>
</dbReference>
<dbReference type="OrthoDB" id="294295at2759"/>
<evidence type="ECO:0000256" key="2">
    <source>
        <dbReference type="ARBA" id="ARBA00023002"/>
    </source>
</evidence>
<name>A0A835DFG8_TETSI</name>
<evidence type="ECO:0000313" key="3">
    <source>
        <dbReference type="EMBL" id="KAF8398822.1"/>
    </source>
</evidence>
<dbReference type="SUPFAM" id="SSF51735">
    <property type="entry name" value="NAD(P)-binding Rossmann-fold domains"/>
    <property type="match status" value="1"/>
</dbReference>
<evidence type="ECO:0000256" key="1">
    <source>
        <dbReference type="ARBA" id="ARBA00006484"/>
    </source>
</evidence>
<dbReference type="InterPro" id="IPR036291">
    <property type="entry name" value="NAD(P)-bd_dom_sf"/>
</dbReference>
<dbReference type="AlphaFoldDB" id="A0A835DFG8"/>
<comment type="caution">
    <text evidence="3">The sequence shown here is derived from an EMBL/GenBank/DDBJ whole genome shotgun (WGS) entry which is preliminary data.</text>
</comment>
<dbReference type="GO" id="GO:0016491">
    <property type="term" value="F:oxidoreductase activity"/>
    <property type="evidence" value="ECO:0007669"/>
    <property type="project" value="UniProtKB-KW"/>
</dbReference>
<reference evidence="3 4" key="1">
    <citation type="submission" date="2020-04" db="EMBL/GenBank/DDBJ databases">
        <title>Plant Genome Project.</title>
        <authorList>
            <person name="Zhang R.-G."/>
        </authorList>
    </citation>
    <scope>NUCLEOTIDE SEQUENCE [LARGE SCALE GENOMIC DNA]</scope>
    <source>
        <strain evidence="3">YNK0</strain>
        <tissue evidence="3">Leaf</tissue>
    </source>
</reference>
<organism evidence="3 4">
    <name type="scientific">Tetracentron sinense</name>
    <name type="common">Spur-leaf</name>
    <dbReference type="NCBI Taxonomy" id="13715"/>
    <lineage>
        <taxon>Eukaryota</taxon>
        <taxon>Viridiplantae</taxon>
        <taxon>Streptophyta</taxon>
        <taxon>Embryophyta</taxon>
        <taxon>Tracheophyta</taxon>
        <taxon>Spermatophyta</taxon>
        <taxon>Magnoliopsida</taxon>
        <taxon>Trochodendrales</taxon>
        <taxon>Trochodendraceae</taxon>
        <taxon>Tetracentron</taxon>
    </lineage>
</organism>
<keyword evidence="2" id="KW-0560">Oxidoreductase</keyword>
<dbReference type="Proteomes" id="UP000655225">
    <property type="component" value="Unassembled WGS sequence"/>
</dbReference>
<accession>A0A835DFG8</accession>
<dbReference type="EMBL" id="JABCRI010000010">
    <property type="protein sequence ID" value="KAF8398822.1"/>
    <property type="molecule type" value="Genomic_DNA"/>
</dbReference>
<sequence length="353" mass="36670">MPDMPAIDASTSTRSVIDFTTVTNSTDAPCSPAPDVPLLPFISSITEAPSDSVFENESGDFDATSIAALHASAIVLSSTAPIERGVHSSWLKGKTAIVTGGARGIGAATAKLFALNGAHVIIADILDELGTNLANSIGGRYIHCDVAQESDVESSVQLALTWKGQLDIMFNNAGIAGPSGSITNLEMEKMNNLLSVNLNGIVHGIKHAARAMIGAKGGCIICTSSSAAIMGGLAAHSYTLSKEAVLGLARSTACELGVHGIRVNCISPHGVPSEMLVSAYRKFLGKEEMGPEEVGRIIGERGSLLRGRSGSMEDVANAALFLASDDARFITGHNLVVDGGFTCAYSNMSFIYQ</sequence>